<evidence type="ECO:0000256" key="1">
    <source>
        <dbReference type="SAM" id="SignalP"/>
    </source>
</evidence>
<organism evidence="2 3">
    <name type="scientific">Channa argus</name>
    <name type="common">Northern snakehead</name>
    <name type="synonym">Ophicephalus argus</name>
    <dbReference type="NCBI Taxonomy" id="215402"/>
    <lineage>
        <taxon>Eukaryota</taxon>
        <taxon>Metazoa</taxon>
        <taxon>Chordata</taxon>
        <taxon>Craniata</taxon>
        <taxon>Vertebrata</taxon>
        <taxon>Euteleostomi</taxon>
        <taxon>Actinopterygii</taxon>
        <taxon>Neopterygii</taxon>
        <taxon>Teleostei</taxon>
        <taxon>Neoteleostei</taxon>
        <taxon>Acanthomorphata</taxon>
        <taxon>Anabantaria</taxon>
        <taxon>Anabantiformes</taxon>
        <taxon>Channoidei</taxon>
        <taxon>Channidae</taxon>
        <taxon>Channa</taxon>
    </lineage>
</organism>
<keyword evidence="1" id="KW-0732">Signal</keyword>
<reference evidence="2 3" key="1">
    <citation type="submission" date="2019-02" db="EMBL/GenBank/DDBJ databases">
        <title>Opniocepnalus argus genome.</title>
        <authorList>
            <person name="Zhou C."/>
            <person name="Xiao S."/>
        </authorList>
    </citation>
    <scope>NUCLEOTIDE SEQUENCE [LARGE SCALE GENOMIC DNA]</scope>
    <source>
        <strain evidence="2">OARG1902GOOAL</strain>
        <tissue evidence="2">Muscle</tissue>
    </source>
</reference>
<accession>A0A6G1P8T3</accession>
<proteinExistence type="predicted"/>
<reference evidence="3" key="2">
    <citation type="submission" date="2019-02" db="EMBL/GenBank/DDBJ databases">
        <title>Opniocepnalus argus Var Kimnra genome.</title>
        <authorList>
            <person name="Zhou C."/>
            <person name="Xiao S."/>
        </authorList>
    </citation>
    <scope>NUCLEOTIDE SEQUENCE [LARGE SCALE GENOMIC DNA]</scope>
</reference>
<dbReference type="Proteomes" id="UP000503349">
    <property type="component" value="Chromosome 2"/>
</dbReference>
<name>A0A6G1P8T3_CHAAH</name>
<evidence type="ECO:0000313" key="3">
    <source>
        <dbReference type="Proteomes" id="UP000503349"/>
    </source>
</evidence>
<protein>
    <submittedName>
        <fullName evidence="2">Uncharacterized protein</fullName>
    </submittedName>
</protein>
<feature type="chain" id="PRO_5026209315" evidence="1">
    <location>
        <begin position="21"/>
        <end position="86"/>
    </location>
</feature>
<keyword evidence="3" id="KW-1185">Reference proteome</keyword>
<dbReference type="AlphaFoldDB" id="A0A6G1P8T3"/>
<gene>
    <name evidence="2" type="ORF">EXN66_Car002337</name>
</gene>
<sequence>MPKKQHTVLMKMITIIRVQSHLSLLICKCPLLQFQLVACLTPKLCPFVPCLLCFRLLWNDDEAVVAVLGLFTGICDMYHDSAVKLN</sequence>
<feature type="signal peptide" evidence="1">
    <location>
        <begin position="1"/>
        <end position="20"/>
    </location>
</feature>
<dbReference type="EMBL" id="CM015713">
    <property type="protein sequence ID" value="KAF3686665.1"/>
    <property type="molecule type" value="Genomic_DNA"/>
</dbReference>
<evidence type="ECO:0000313" key="2">
    <source>
        <dbReference type="EMBL" id="KAF3686665.1"/>
    </source>
</evidence>